<dbReference type="InterPro" id="IPR007272">
    <property type="entry name" value="Sulf_transp_TsuA/YedE"/>
</dbReference>
<organism evidence="9 10">
    <name type="scientific">Galdieria yellowstonensis</name>
    <dbReference type="NCBI Taxonomy" id="3028027"/>
    <lineage>
        <taxon>Eukaryota</taxon>
        <taxon>Rhodophyta</taxon>
        <taxon>Bangiophyceae</taxon>
        <taxon>Galdieriales</taxon>
        <taxon>Galdieriaceae</taxon>
        <taxon>Galdieria</taxon>
    </lineage>
</organism>
<keyword evidence="3" id="KW-1003">Cell membrane</keyword>
<feature type="transmembrane region" description="Helical" evidence="8">
    <location>
        <begin position="325"/>
        <end position="352"/>
    </location>
</feature>
<protein>
    <submittedName>
        <fullName evidence="9">Uncharacterized protein</fullName>
    </submittedName>
</protein>
<reference evidence="9 10" key="1">
    <citation type="submission" date="2022-07" db="EMBL/GenBank/DDBJ databases">
        <title>Genome-wide signatures of adaptation to extreme environments.</title>
        <authorList>
            <person name="Cho C.H."/>
            <person name="Yoon H.S."/>
        </authorList>
    </citation>
    <scope>NUCLEOTIDE SEQUENCE [LARGE SCALE GENOMIC DNA]</scope>
    <source>
        <strain evidence="9 10">108.79 E11</strain>
    </source>
</reference>
<proteinExistence type="predicted"/>
<evidence type="ECO:0000256" key="2">
    <source>
        <dbReference type="ARBA" id="ARBA00022448"/>
    </source>
</evidence>
<sequence>MEPTTTTPITTVFDATIGGMAIGLSIAVNAVLLGRITCLSEILGGILTFDQSWFWRVSFQGGIMVAVFLLKKSFPYAFVIESVSQPLATWKLAIAGALVGFGTRLAKGGFSGHAICGVSRRSYRSITFVAIFTCVALLVHWFTTCDGGSVVNTRNAHWLQEAFVLRVEPLQSFFTCIKPVFIGLVGVIFVSVKGIQRSVPSLRFLLPLLVGGYAGYLFAMGVGYSGWMRWLSNLDGIGNASVLLLLLLLTLFPALLLSSSCFYLLQAENYRPILYSHHYIPIELDRVDWQVIVGAICFGWGLGWSRMRTLPETLVLQWMGNPYDVGYRVLWIGMVVGMLLYTVCNWLFIALCKKKKSKMSSRSSISTSTHQPSPPRSTI</sequence>
<evidence type="ECO:0000256" key="3">
    <source>
        <dbReference type="ARBA" id="ARBA00022475"/>
    </source>
</evidence>
<keyword evidence="6 8" id="KW-1133">Transmembrane helix</keyword>
<dbReference type="EMBL" id="JANCYU010000041">
    <property type="protein sequence ID" value="KAK4526544.1"/>
    <property type="molecule type" value="Genomic_DNA"/>
</dbReference>
<comment type="subcellular location">
    <subcellularLocation>
        <location evidence="1">Cell inner membrane</location>
        <topology evidence="1">Multi-pass membrane protein</topology>
    </subcellularLocation>
</comment>
<dbReference type="PANTHER" id="PTHR30574">
    <property type="entry name" value="INNER MEMBRANE PROTEIN YEDE"/>
    <property type="match status" value="1"/>
</dbReference>
<gene>
    <name evidence="9" type="ORF">GAYE_SCF25G4460</name>
</gene>
<evidence type="ECO:0000256" key="5">
    <source>
        <dbReference type="ARBA" id="ARBA00022692"/>
    </source>
</evidence>
<dbReference type="AlphaFoldDB" id="A0AAV9IGW9"/>
<feature type="transmembrane region" description="Helical" evidence="8">
    <location>
        <begin position="242"/>
        <end position="265"/>
    </location>
</feature>
<dbReference type="Proteomes" id="UP001300502">
    <property type="component" value="Unassembled WGS sequence"/>
</dbReference>
<feature type="transmembrane region" description="Helical" evidence="8">
    <location>
        <begin position="126"/>
        <end position="143"/>
    </location>
</feature>
<keyword evidence="5 8" id="KW-0812">Transmembrane</keyword>
<feature type="transmembrane region" description="Helical" evidence="8">
    <location>
        <begin position="53"/>
        <end position="70"/>
    </location>
</feature>
<feature type="transmembrane region" description="Helical" evidence="8">
    <location>
        <begin position="204"/>
        <end position="222"/>
    </location>
</feature>
<evidence type="ECO:0000256" key="6">
    <source>
        <dbReference type="ARBA" id="ARBA00022989"/>
    </source>
</evidence>
<keyword evidence="7 8" id="KW-0472">Membrane</keyword>
<keyword evidence="10" id="KW-1185">Reference proteome</keyword>
<keyword evidence="2" id="KW-0813">Transport</keyword>
<evidence type="ECO:0000256" key="7">
    <source>
        <dbReference type="ARBA" id="ARBA00023136"/>
    </source>
</evidence>
<comment type="caution">
    <text evidence="9">The sequence shown here is derived from an EMBL/GenBank/DDBJ whole genome shotgun (WGS) entry which is preliminary data.</text>
</comment>
<keyword evidence="4" id="KW-0997">Cell inner membrane</keyword>
<evidence type="ECO:0000256" key="4">
    <source>
        <dbReference type="ARBA" id="ARBA00022519"/>
    </source>
</evidence>
<feature type="transmembrane region" description="Helical" evidence="8">
    <location>
        <begin position="90"/>
        <end position="106"/>
    </location>
</feature>
<evidence type="ECO:0000256" key="1">
    <source>
        <dbReference type="ARBA" id="ARBA00004429"/>
    </source>
</evidence>
<dbReference type="PANTHER" id="PTHR30574:SF1">
    <property type="entry name" value="SULPHUR TRANSPORT DOMAIN-CONTAINING PROTEIN"/>
    <property type="match status" value="1"/>
</dbReference>
<feature type="transmembrane region" description="Helical" evidence="8">
    <location>
        <begin position="172"/>
        <end position="192"/>
    </location>
</feature>
<evidence type="ECO:0000313" key="10">
    <source>
        <dbReference type="Proteomes" id="UP001300502"/>
    </source>
</evidence>
<accession>A0AAV9IGW9</accession>
<feature type="transmembrane region" description="Helical" evidence="8">
    <location>
        <begin position="12"/>
        <end position="32"/>
    </location>
</feature>
<feature type="transmembrane region" description="Helical" evidence="8">
    <location>
        <begin position="286"/>
        <end position="305"/>
    </location>
</feature>
<evidence type="ECO:0000313" key="9">
    <source>
        <dbReference type="EMBL" id="KAK4526544.1"/>
    </source>
</evidence>
<name>A0AAV9IGW9_9RHOD</name>
<dbReference type="GO" id="GO:0005886">
    <property type="term" value="C:plasma membrane"/>
    <property type="evidence" value="ECO:0007669"/>
    <property type="project" value="UniProtKB-SubCell"/>
</dbReference>
<evidence type="ECO:0000256" key="8">
    <source>
        <dbReference type="SAM" id="Phobius"/>
    </source>
</evidence>